<keyword evidence="2" id="KW-1185">Reference proteome</keyword>
<gene>
    <name evidence="1" type="ORF">Cni_G05865</name>
</gene>
<dbReference type="EMBL" id="CP136891">
    <property type="protein sequence ID" value="WOK97157.1"/>
    <property type="molecule type" value="Genomic_DNA"/>
</dbReference>
<name>A0AAQ3JY02_9LILI</name>
<accession>A0AAQ3JY02</accession>
<evidence type="ECO:0000313" key="2">
    <source>
        <dbReference type="Proteomes" id="UP001327560"/>
    </source>
</evidence>
<proteinExistence type="predicted"/>
<sequence length="123" mass="13602">MAKAMCSDNISSSSQYLGTICSNLEPADIVKEPIFSNIPCSSNLKATDVEVANVETTNIEPADVVEEIVHQFTVDKGKKPMLKAASNGSSSSSGYERFELVPSRRSMHYDPYIEALIHQRFTW</sequence>
<reference evidence="1 2" key="1">
    <citation type="submission" date="2023-10" db="EMBL/GenBank/DDBJ databases">
        <title>Chromosome-scale genome assembly provides insights into flower coloration mechanisms of Canna indica.</title>
        <authorList>
            <person name="Li C."/>
        </authorList>
    </citation>
    <scope>NUCLEOTIDE SEQUENCE [LARGE SCALE GENOMIC DNA]</scope>
    <source>
        <tissue evidence="1">Flower</tissue>
    </source>
</reference>
<organism evidence="1 2">
    <name type="scientific">Canna indica</name>
    <name type="common">Indian-shot</name>
    <dbReference type="NCBI Taxonomy" id="4628"/>
    <lineage>
        <taxon>Eukaryota</taxon>
        <taxon>Viridiplantae</taxon>
        <taxon>Streptophyta</taxon>
        <taxon>Embryophyta</taxon>
        <taxon>Tracheophyta</taxon>
        <taxon>Spermatophyta</taxon>
        <taxon>Magnoliopsida</taxon>
        <taxon>Liliopsida</taxon>
        <taxon>Zingiberales</taxon>
        <taxon>Cannaceae</taxon>
        <taxon>Canna</taxon>
    </lineage>
</organism>
<dbReference type="AlphaFoldDB" id="A0AAQ3JY02"/>
<evidence type="ECO:0000313" key="1">
    <source>
        <dbReference type="EMBL" id="WOK97157.1"/>
    </source>
</evidence>
<dbReference type="Proteomes" id="UP001327560">
    <property type="component" value="Chromosome 2"/>
</dbReference>
<protein>
    <submittedName>
        <fullName evidence="1">Uncharacterized protein</fullName>
    </submittedName>
</protein>